<evidence type="ECO:0000313" key="2">
    <source>
        <dbReference type="Proteomes" id="UP001652660"/>
    </source>
</evidence>
<sequence length="157" mass="16559">MALSMLRRSRGNPEMVEPPPDQTGLFSLSFATFSSSRSVKSHNASQSLASFSPAVATFYGDPHGAGSTGGACGYEDAVEKPPFLSLEMKLHLSRAKAVEVAICAAVPAAVNGDPVHFDPSGTALGTLAKRCQADQLLRSASRINILYQRLISASFLC</sequence>
<dbReference type="Gene3D" id="2.40.40.10">
    <property type="entry name" value="RlpA-like domain"/>
    <property type="match status" value="1"/>
</dbReference>
<organism evidence="2 3">
    <name type="scientific">Coffea arabica</name>
    <name type="common">Arabian coffee</name>
    <dbReference type="NCBI Taxonomy" id="13443"/>
    <lineage>
        <taxon>Eukaryota</taxon>
        <taxon>Viridiplantae</taxon>
        <taxon>Streptophyta</taxon>
        <taxon>Embryophyta</taxon>
        <taxon>Tracheophyta</taxon>
        <taxon>Spermatophyta</taxon>
        <taxon>Magnoliopsida</taxon>
        <taxon>eudicotyledons</taxon>
        <taxon>Gunneridae</taxon>
        <taxon>Pentapetalae</taxon>
        <taxon>asterids</taxon>
        <taxon>lamiids</taxon>
        <taxon>Gentianales</taxon>
        <taxon>Rubiaceae</taxon>
        <taxon>Ixoroideae</taxon>
        <taxon>Gardenieae complex</taxon>
        <taxon>Bertiereae - Coffeeae clade</taxon>
        <taxon>Coffeeae</taxon>
        <taxon>Coffea</taxon>
    </lineage>
</organism>
<accession>A0A6P6W1S4</accession>
<evidence type="ECO:0000313" key="3">
    <source>
        <dbReference type="RefSeq" id="XP_027108900.2"/>
    </source>
</evidence>
<protein>
    <submittedName>
        <fullName evidence="3">Expansin-B4-like</fullName>
    </submittedName>
</protein>
<dbReference type="Proteomes" id="UP001652660">
    <property type="component" value="Chromosome 2e"/>
</dbReference>
<dbReference type="PANTHER" id="PTHR31692">
    <property type="entry name" value="EXPANSIN-B3"/>
    <property type="match status" value="1"/>
</dbReference>
<proteinExistence type="predicted"/>
<feature type="region of interest" description="Disordered" evidence="1">
    <location>
        <begin position="1"/>
        <end position="21"/>
    </location>
</feature>
<dbReference type="GeneID" id="113728734"/>
<gene>
    <name evidence="3" type="primary">LOC113728734</name>
</gene>
<dbReference type="SUPFAM" id="SSF50685">
    <property type="entry name" value="Barwin-like endoglucanases"/>
    <property type="match status" value="1"/>
</dbReference>
<evidence type="ECO:0000256" key="1">
    <source>
        <dbReference type="SAM" id="MobiDB-lite"/>
    </source>
</evidence>
<dbReference type="PANTHER" id="PTHR31692:SF56">
    <property type="entry name" value="EXPANSIN-B2-RELATED"/>
    <property type="match status" value="1"/>
</dbReference>
<name>A0A6P6W1S4_COFAR</name>
<dbReference type="OrthoDB" id="406505at2759"/>
<dbReference type="AlphaFoldDB" id="A0A6P6W1S4"/>
<reference evidence="3" key="2">
    <citation type="submission" date="2025-08" db="UniProtKB">
        <authorList>
            <consortium name="RefSeq"/>
        </authorList>
    </citation>
    <scope>IDENTIFICATION</scope>
    <source>
        <tissue evidence="3">Leaves</tissue>
    </source>
</reference>
<dbReference type="InterPro" id="IPR036908">
    <property type="entry name" value="RlpA-like_sf"/>
</dbReference>
<reference evidence="2" key="1">
    <citation type="journal article" date="2025" name="Foods">
        <title>Unveiling the Microbial Signatures of Arabica Coffee Cherries: Insights into Ripeness Specific Diversity, Functional Traits, and Implications for Quality and Safety.</title>
        <authorList>
            <consortium name="RefSeq"/>
            <person name="Tenea G.N."/>
            <person name="Cifuentes V."/>
            <person name="Reyes P."/>
            <person name="Cevallos-Vallejos M."/>
        </authorList>
    </citation>
    <scope>NUCLEOTIDE SEQUENCE [LARGE SCALE GENOMIC DNA]</scope>
</reference>
<keyword evidence="2" id="KW-1185">Reference proteome</keyword>
<dbReference type="RefSeq" id="XP_027108900.2">
    <property type="nucleotide sequence ID" value="XM_027253099.2"/>
</dbReference>